<feature type="signal peptide" evidence="1">
    <location>
        <begin position="1"/>
        <end position="22"/>
    </location>
</feature>
<dbReference type="AlphaFoldDB" id="A0A6P1M8K2"/>
<evidence type="ECO:0000313" key="2">
    <source>
        <dbReference type="EMBL" id="QHI69393.1"/>
    </source>
</evidence>
<name>A0A6P1M8K2_9BACT</name>
<dbReference type="EMBL" id="CP047593">
    <property type="protein sequence ID" value="QHI69393.1"/>
    <property type="molecule type" value="Genomic_DNA"/>
</dbReference>
<reference evidence="2 3" key="1">
    <citation type="submission" date="2020-01" db="EMBL/GenBank/DDBJ databases">
        <title>Ponticoccus aerotolerans gen. nov., sp. nov., an anaerobic bacterium and proposal of Ponticoccusceae fam. nov., Ponticoccusles ord. nov. and Ponticoccuse classis nov. in the phylum Kiritimatiellaeota.</title>
        <authorList>
            <person name="Zhou L.Y."/>
            <person name="Du Z.J."/>
        </authorList>
    </citation>
    <scope>NUCLEOTIDE SEQUENCE [LARGE SCALE GENOMIC DNA]</scope>
    <source>
        <strain evidence="2 3">S-5007</strain>
    </source>
</reference>
<organism evidence="2 3">
    <name type="scientific">Tichowtungia aerotolerans</name>
    <dbReference type="NCBI Taxonomy" id="2697043"/>
    <lineage>
        <taxon>Bacteria</taxon>
        <taxon>Pseudomonadati</taxon>
        <taxon>Kiritimatiellota</taxon>
        <taxon>Tichowtungiia</taxon>
        <taxon>Tichowtungiales</taxon>
        <taxon>Tichowtungiaceae</taxon>
        <taxon>Tichowtungia</taxon>
    </lineage>
</organism>
<proteinExistence type="predicted"/>
<feature type="chain" id="PRO_5026893040" evidence="1">
    <location>
        <begin position="23"/>
        <end position="1030"/>
    </location>
</feature>
<keyword evidence="3" id="KW-1185">Reference proteome</keyword>
<protein>
    <submittedName>
        <fullName evidence="2">Uncharacterized protein</fullName>
    </submittedName>
</protein>
<evidence type="ECO:0000256" key="1">
    <source>
        <dbReference type="SAM" id="SignalP"/>
    </source>
</evidence>
<dbReference type="KEGG" id="taer:GT409_07985"/>
<gene>
    <name evidence="2" type="ORF">GT409_07985</name>
</gene>
<dbReference type="Proteomes" id="UP000464954">
    <property type="component" value="Chromosome"/>
</dbReference>
<accession>A0A6P1M8K2</accession>
<evidence type="ECO:0000313" key="3">
    <source>
        <dbReference type="Proteomes" id="UP000464954"/>
    </source>
</evidence>
<sequence length="1030" mass="110402">MKEIIWSLMIAGLLQAQVSAFAFSLQGGIVTQGAGTLYVGPSRPYQTINEVLAYLSDKKIAGDVTIAVDPGLYTNVDPILITHQDAHRISIVGNSALSVDSIMLSSGAIVSTTAKDVSGNASFGPASNVDYYEVVITIPSADVGKVSAGDYVLIRDTSGDLDDAHQVFQGTWEVAAVQSSSSQITIKHRYPLYPFPENENGGLLNITGGQIIVLNTVLKFYASSAFVVEGRQLQSLKNLAIIGDYRPAMDPEDLYASNPGLTSNEYATVLVNHTDRSDANAWGHGFHGVQAQLGGNIKLDRYVGVAQFDGQGVSAHPACYVEADRTACSANERRGFYPTQTAYMKCVGTIASANNTDGYISDLNAVLEMESAIAAGNKENGVLALHKGRVSVKSSVSSGNGFQGFSARGGLSELMLTTMGTSKNWAVHNLINGVYAADGAEVRMAYTWSKNNLGDGIKGAPFTEWFLGTNDNSYSNGGDAWAFESPDLVESNCDYAAWTTHSMPCVSKAWSSDTRSKIILLDDDKGPYEAHYTIDPLQAQSSTNFHTLNDFFEFLDDYRIQANGKMLNVELAYGVHHCGESVVIDHPDAGRIKIYGKRFTANEYIDVRILSTVDVTEYSNFCTAELLLVEAYLPRVDVGDYINIYKSSTDDGSDHEVFQGAWEVVAKNEPANTVTVKILERESSLVARLTGSTLSGVSGGYVTAKVLKSVLKFYAADGIIIDNTLLGDLSGVCIVGDYKGLTNPPDYGSNPPDVFTNQTILDRLAGAYTNGWESYNGLYVQSNGAVNISGASCVCEFSGSGVYVSNGSVVESFLHRTLSLAVVSLSANRINGAYSVQDSTFWAKASTAAHNHQGGYGADDHSTLYVSLSTAVANRGSGYFVDDNSMLSGHSCESVFNLDHGYSAENNSHASVAESEGRENGIDGYYCYDSTGALEYSEAVGNVRDGFHFIESVGRMYNVKADANVNGIYAKDYDSLALHKTYLSAPNSVIQNQSSVGAFADKNAVIDLTNISFFSNGTNTVEVSGGIIID</sequence>
<dbReference type="RefSeq" id="WP_160628575.1">
    <property type="nucleotide sequence ID" value="NZ_CP047593.1"/>
</dbReference>
<keyword evidence="1" id="KW-0732">Signal</keyword>